<accession>A0ABS8WXD4</accession>
<name>A0ABS8WXD4_DATST</name>
<gene>
    <name evidence="1" type="ORF">HAX54_003807</name>
</gene>
<evidence type="ECO:0000313" key="1">
    <source>
        <dbReference type="EMBL" id="MCE3215858.1"/>
    </source>
</evidence>
<keyword evidence="2" id="KW-1185">Reference proteome</keyword>
<reference evidence="1 2" key="1">
    <citation type="journal article" date="2021" name="BMC Genomics">
        <title>Datura genome reveals duplications of psychoactive alkaloid biosynthetic genes and high mutation rate following tissue culture.</title>
        <authorList>
            <person name="Rajewski A."/>
            <person name="Carter-House D."/>
            <person name="Stajich J."/>
            <person name="Litt A."/>
        </authorList>
    </citation>
    <scope>NUCLEOTIDE SEQUENCE [LARGE SCALE GENOMIC DNA]</scope>
    <source>
        <strain evidence="1">AR-01</strain>
    </source>
</reference>
<dbReference type="Proteomes" id="UP000823775">
    <property type="component" value="Unassembled WGS sequence"/>
</dbReference>
<comment type="caution">
    <text evidence="1">The sequence shown here is derived from an EMBL/GenBank/DDBJ whole genome shotgun (WGS) entry which is preliminary data.</text>
</comment>
<evidence type="ECO:0000313" key="2">
    <source>
        <dbReference type="Proteomes" id="UP000823775"/>
    </source>
</evidence>
<protein>
    <submittedName>
        <fullName evidence="1">Uncharacterized protein</fullName>
    </submittedName>
</protein>
<organism evidence="1 2">
    <name type="scientific">Datura stramonium</name>
    <name type="common">Jimsonweed</name>
    <name type="synonym">Common thornapple</name>
    <dbReference type="NCBI Taxonomy" id="4076"/>
    <lineage>
        <taxon>Eukaryota</taxon>
        <taxon>Viridiplantae</taxon>
        <taxon>Streptophyta</taxon>
        <taxon>Embryophyta</taxon>
        <taxon>Tracheophyta</taxon>
        <taxon>Spermatophyta</taxon>
        <taxon>Magnoliopsida</taxon>
        <taxon>eudicotyledons</taxon>
        <taxon>Gunneridae</taxon>
        <taxon>Pentapetalae</taxon>
        <taxon>asterids</taxon>
        <taxon>lamiids</taxon>
        <taxon>Solanales</taxon>
        <taxon>Solanaceae</taxon>
        <taxon>Solanoideae</taxon>
        <taxon>Datureae</taxon>
        <taxon>Datura</taxon>
    </lineage>
</organism>
<feature type="non-terminal residue" evidence="1">
    <location>
        <position position="65"/>
    </location>
</feature>
<proteinExistence type="predicted"/>
<dbReference type="EMBL" id="JACEIK010011741">
    <property type="protein sequence ID" value="MCE3215858.1"/>
    <property type="molecule type" value="Genomic_DNA"/>
</dbReference>
<sequence>MHNFPSLPLKASQVHIRELQVPRISWQCFLKSSCGCTCISQVPTYALHVLFCSIHSVDCMAPLFR</sequence>